<evidence type="ECO:0000256" key="1">
    <source>
        <dbReference type="SAM" id="MobiDB-lite"/>
    </source>
</evidence>
<accession>A0ABS3X6Y6</accession>
<keyword evidence="3" id="KW-1185">Reference proteome</keyword>
<organism evidence="2 3">
    <name type="scientific">Streptomyces oryzae</name>
    <dbReference type="NCBI Taxonomy" id="1434886"/>
    <lineage>
        <taxon>Bacteria</taxon>
        <taxon>Bacillati</taxon>
        <taxon>Actinomycetota</taxon>
        <taxon>Actinomycetes</taxon>
        <taxon>Kitasatosporales</taxon>
        <taxon>Streptomycetaceae</taxon>
        <taxon>Streptomyces</taxon>
    </lineage>
</organism>
<dbReference type="InterPro" id="IPR032349">
    <property type="entry name" value="DUF4865"/>
</dbReference>
<name>A0ABS3X6Y6_9ACTN</name>
<dbReference type="RefSeq" id="WP_209238241.1">
    <property type="nucleotide sequence ID" value="NZ_JADKMA010000017.1"/>
</dbReference>
<reference evidence="2 3" key="1">
    <citation type="submission" date="2020-11" db="EMBL/GenBank/DDBJ databases">
        <title>Streptomyces spirodelae sp. nov., isolated from duckweed.</title>
        <authorList>
            <person name="Saimee Y."/>
            <person name="Duangmal K."/>
        </authorList>
    </citation>
    <scope>NUCLEOTIDE SEQUENCE [LARGE SCALE GENOMIC DNA]</scope>
    <source>
        <strain evidence="2 3">S16-07</strain>
    </source>
</reference>
<dbReference type="Pfam" id="PF16157">
    <property type="entry name" value="DUF4865"/>
    <property type="match status" value="1"/>
</dbReference>
<gene>
    <name evidence="2" type="ORF">ITI46_05490</name>
</gene>
<evidence type="ECO:0000313" key="2">
    <source>
        <dbReference type="EMBL" id="MBO8191145.1"/>
    </source>
</evidence>
<protein>
    <submittedName>
        <fullName evidence="2">DUF4865 family protein</fullName>
    </submittedName>
</protein>
<evidence type="ECO:0000313" key="3">
    <source>
        <dbReference type="Proteomes" id="UP001519064"/>
    </source>
</evidence>
<feature type="region of interest" description="Disordered" evidence="1">
    <location>
        <begin position="101"/>
        <end position="126"/>
    </location>
</feature>
<dbReference type="EMBL" id="JADKMA010000017">
    <property type="protein sequence ID" value="MBO8191145.1"/>
    <property type="molecule type" value="Genomic_DNA"/>
</dbReference>
<comment type="caution">
    <text evidence="2">The sequence shown here is derived from an EMBL/GenBank/DDBJ whole genome shotgun (WGS) entry which is preliminary data.</text>
</comment>
<sequence length="205" mass="22557">MYANQYEITLPADYDMGIIRHRVARGGHALDQRAGLGLKAYLIRERGVHGSPVNQYAPFYLWHDTAAMGHFLFGDGGFHNIVRDFGRPAVRHWTGVACVPGGARPTPPKAASRRLTPLPPHPDAEGGTGLGLAALVEREVEELQALAANGDVHTAALALDPHHWQLLRFVLWRETVDEAEPATERYEVLHLSSPGLTELPAGRQW</sequence>
<dbReference type="Proteomes" id="UP001519064">
    <property type="component" value="Unassembled WGS sequence"/>
</dbReference>
<proteinExistence type="predicted"/>